<name>A0AAJ1J9B1_XENBV</name>
<gene>
    <name evidence="1" type="ORF">KKJ01_04790</name>
</gene>
<organism evidence="1 2">
    <name type="scientific">Xenorhabdus bovienii</name>
    <name type="common">Xenorhabdus nematophila subsp. bovienii</name>
    <dbReference type="NCBI Taxonomy" id="40576"/>
    <lineage>
        <taxon>Bacteria</taxon>
        <taxon>Pseudomonadati</taxon>
        <taxon>Pseudomonadota</taxon>
        <taxon>Gammaproteobacteria</taxon>
        <taxon>Enterobacterales</taxon>
        <taxon>Morganellaceae</taxon>
        <taxon>Xenorhabdus</taxon>
    </lineage>
</organism>
<evidence type="ECO:0000313" key="1">
    <source>
        <dbReference type="EMBL" id="MDE1477573.1"/>
    </source>
</evidence>
<protein>
    <submittedName>
        <fullName evidence="1">Uncharacterized protein</fullName>
    </submittedName>
</protein>
<comment type="caution">
    <text evidence="1">The sequence shown here is derived from an EMBL/GenBank/DDBJ whole genome shotgun (WGS) entry which is preliminary data.</text>
</comment>
<sequence length="85" mass="9716">MATWRELLEHEMKAHNENLLLIESNTLTKEQMDIEFDSGYGAENGLPFTVWSQQRIYFPCCYDGSEWVGSVSRHPDGNPTEHIGG</sequence>
<proteinExistence type="predicted"/>
<reference evidence="1" key="2">
    <citation type="journal article" date="2022" name="J. Evol. Biol.">
        <title>Pre- and post-association barriers to host switching in sympatric mutualists.</title>
        <authorList>
            <person name="Dinges Z.M."/>
            <person name="Phillips R.K."/>
            <person name="Lively C.M."/>
            <person name="Bashey F."/>
        </authorList>
    </citation>
    <scope>NUCLEOTIDE SEQUENCE</scope>
    <source>
        <strain evidence="1">MC_266_E_2016</strain>
    </source>
</reference>
<dbReference type="Proteomes" id="UP001222434">
    <property type="component" value="Unassembled WGS sequence"/>
</dbReference>
<dbReference type="AlphaFoldDB" id="A0AAJ1J9B1"/>
<evidence type="ECO:0000313" key="2">
    <source>
        <dbReference type="Proteomes" id="UP001222434"/>
    </source>
</evidence>
<accession>A0AAJ1J9B1</accession>
<dbReference type="EMBL" id="JAILSO010000011">
    <property type="protein sequence ID" value="MDE1477573.1"/>
    <property type="molecule type" value="Genomic_DNA"/>
</dbReference>
<dbReference type="RefSeq" id="WP_274711818.1">
    <property type="nucleotide sequence ID" value="NZ_JAILSO010000011.1"/>
</dbReference>
<reference evidence="1" key="1">
    <citation type="submission" date="2021-08" db="EMBL/GenBank/DDBJ databases">
        <authorList>
            <person name="Papudeshi B."/>
            <person name="Bashey-Visser F."/>
        </authorList>
    </citation>
    <scope>NUCLEOTIDE SEQUENCE</scope>
    <source>
        <strain evidence="1">MC_266_E_2016</strain>
    </source>
</reference>